<dbReference type="Pfam" id="PF14821">
    <property type="entry name" value="Thr_synth_N"/>
    <property type="match status" value="1"/>
</dbReference>
<dbReference type="GO" id="GO:0009088">
    <property type="term" value="P:threonine biosynthetic process"/>
    <property type="evidence" value="ECO:0007669"/>
    <property type="project" value="UniProtKB-UniPathway"/>
</dbReference>
<proteinExistence type="inferred from homology"/>
<organism evidence="11">
    <name type="scientific">marine metagenome</name>
    <dbReference type="NCBI Taxonomy" id="408172"/>
    <lineage>
        <taxon>unclassified sequences</taxon>
        <taxon>metagenomes</taxon>
        <taxon>ecological metagenomes</taxon>
    </lineage>
</organism>
<keyword evidence="8" id="KW-0456">Lyase</keyword>
<comment type="pathway">
    <text evidence="2">Amino-acid biosynthesis; L-threonine biosynthesis; L-threonine from L-aspartate: step 5/5.</text>
</comment>
<keyword evidence="5" id="KW-0028">Amino-acid biosynthesis</keyword>
<evidence type="ECO:0000256" key="7">
    <source>
        <dbReference type="ARBA" id="ARBA00022898"/>
    </source>
</evidence>
<dbReference type="UniPathway" id="UPA00050">
    <property type="reaction ID" value="UER00065"/>
</dbReference>
<dbReference type="InterPro" id="IPR037158">
    <property type="entry name" value="Thr_synth_N_sf"/>
</dbReference>
<accession>A0A381V2D1</accession>
<dbReference type="NCBIfam" id="TIGR00260">
    <property type="entry name" value="thrC"/>
    <property type="match status" value="1"/>
</dbReference>
<keyword evidence="7" id="KW-0663">Pyridoxal phosphate</keyword>
<evidence type="ECO:0000256" key="5">
    <source>
        <dbReference type="ARBA" id="ARBA00022605"/>
    </source>
</evidence>
<evidence type="ECO:0000256" key="8">
    <source>
        <dbReference type="ARBA" id="ARBA00023239"/>
    </source>
</evidence>
<dbReference type="Pfam" id="PF00291">
    <property type="entry name" value="PALP"/>
    <property type="match status" value="1"/>
</dbReference>
<evidence type="ECO:0000256" key="4">
    <source>
        <dbReference type="ARBA" id="ARBA00013028"/>
    </source>
</evidence>
<dbReference type="PANTHER" id="PTHR42690:SF1">
    <property type="entry name" value="THREONINE SYNTHASE-LIKE 2"/>
    <property type="match status" value="1"/>
</dbReference>
<dbReference type="InterPro" id="IPR004450">
    <property type="entry name" value="Thr_synthase-like"/>
</dbReference>
<dbReference type="InterPro" id="IPR051166">
    <property type="entry name" value="Threonine_Synthase"/>
</dbReference>
<keyword evidence="6" id="KW-0791">Threonine biosynthesis</keyword>
<comment type="cofactor">
    <cofactor evidence="1">
        <name>pyridoxal 5'-phosphate</name>
        <dbReference type="ChEBI" id="CHEBI:597326"/>
    </cofactor>
</comment>
<evidence type="ECO:0000259" key="9">
    <source>
        <dbReference type="Pfam" id="PF00291"/>
    </source>
</evidence>
<dbReference type="PROSITE" id="PS00165">
    <property type="entry name" value="DEHYDRATASE_SER_THR"/>
    <property type="match status" value="1"/>
</dbReference>
<dbReference type="Gene3D" id="3.40.50.1100">
    <property type="match status" value="2"/>
</dbReference>
<dbReference type="GO" id="GO:0004795">
    <property type="term" value="F:threonine synthase activity"/>
    <property type="evidence" value="ECO:0007669"/>
    <property type="project" value="UniProtKB-EC"/>
</dbReference>
<reference evidence="11" key="1">
    <citation type="submission" date="2018-05" db="EMBL/GenBank/DDBJ databases">
        <authorList>
            <person name="Lanie J.A."/>
            <person name="Ng W.-L."/>
            <person name="Kazmierczak K.M."/>
            <person name="Andrzejewski T.M."/>
            <person name="Davidsen T.M."/>
            <person name="Wayne K.J."/>
            <person name="Tettelin H."/>
            <person name="Glass J.I."/>
            <person name="Rusch D."/>
            <person name="Podicherti R."/>
            <person name="Tsui H.-C.T."/>
            <person name="Winkler M.E."/>
        </authorList>
    </citation>
    <scope>NUCLEOTIDE SEQUENCE</scope>
</reference>
<comment type="similarity">
    <text evidence="3">Belongs to the threonine synthase family.</text>
</comment>
<evidence type="ECO:0000256" key="6">
    <source>
        <dbReference type="ARBA" id="ARBA00022697"/>
    </source>
</evidence>
<evidence type="ECO:0000313" key="11">
    <source>
        <dbReference type="EMBL" id="SVA34111.1"/>
    </source>
</evidence>
<dbReference type="InterPro" id="IPR029144">
    <property type="entry name" value="Thr_synth_N"/>
</dbReference>
<feature type="domain" description="Tryptophan synthase beta chain-like PALP" evidence="9">
    <location>
        <begin position="86"/>
        <end position="364"/>
    </location>
</feature>
<feature type="domain" description="Threonine synthase N-terminal" evidence="10">
    <location>
        <begin position="4"/>
        <end position="81"/>
    </location>
</feature>
<evidence type="ECO:0000259" key="10">
    <source>
        <dbReference type="Pfam" id="PF14821"/>
    </source>
</evidence>
<gene>
    <name evidence="11" type="ORF">METZ01_LOCUS86965</name>
</gene>
<dbReference type="InterPro" id="IPR000634">
    <property type="entry name" value="Ser/Thr_deHydtase_PyrdxlP-BS"/>
</dbReference>
<name>A0A381V2D1_9ZZZZ</name>
<dbReference type="SUPFAM" id="SSF53686">
    <property type="entry name" value="Tryptophan synthase beta subunit-like PLP-dependent enzymes"/>
    <property type="match status" value="1"/>
</dbReference>
<sequence>MRLISTKNKNNTCSFQDALFNPMPSDGGLWIFEKIEKMNSEFLNNFTSMTLPEIAFWIFKHFDKESEISETDLSIICNEAFNFPLIVKKLSHNIFVAELFHGKTMAFKDFGARFLARMMQHFARDIHIITATSGDTGSAVADAFCELTNIKVSILYPKNMVSNVQEVQMTSQGDNVMAYEVSSTFDTCQDIVKKAFLDNDINKKISSANSINIGRLLGQVFYYFIIVKETLLLTDKKEITISIPSGNVGNITSCAIAKKLGLPIKLMIGACNINNSFAKYININKFEQKDVVRTYSNAMDISRPSNLERLILIYDNKNFDDIIGNTTNDKITLEVIKYFYNKFNYIMCPHTACAADALLSNLNQNSIGIIVSTAHYIKFNDTVEKALRKKTIIPESIKNLLKKKQFKILVEADYDIWKNLFKEKNSF</sequence>
<protein>
    <recommendedName>
        <fullName evidence="4">threonine synthase</fullName>
        <ecNumber evidence="4">4.2.3.1</ecNumber>
    </recommendedName>
</protein>
<dbReference type="InterPro" id="IPR001926">
    <property type="entry name" value="TrpB-like_PALP"/>
</dbReference>
<dbReference type="EMBL" id="UINC01007577">
    <property type="protein sequence ID" value="SVA34111.1"/>
    <property type="molecule type" value="Genomic_DNA"/>
</dbReference>
<dbReference type="PANTHER" id="PTHR42690">
    <property type="entry name" value="THREONINE SYNTHASE FAMILY MEMBER"/>
    <property type="match status" value="1"/>
</dbReference>
<dbReference type="AlphaFoldDB" id="A0A381V2D1"/>
<dbReference type="Gene3D" id="3.90.1380.10">
    <property type="entry name" value="Threonine synthase, N-terminal domain"/>
    <property type="match status" value="1"/>
</dbReference>
<evidence type="ECO:0000256" key="1">
    <source>
        <dbReference type="ARBA" id="ARBA00001933"/>
    </source>
</evidence>
<dbReference type="GO" id="GO:0030170">
    <property type="term" value="F:pyridoxal phosphate binding"/>
    <property type="evidence" value="ECO:0007669"/>
    <property type="project" value="InterPro"/>
</dbReference>
<evidence type="ECO:0000256" key="2">
    <source>
        <dbReference type="ARBA" id="ARBA00004979"/>
    </source>
</evidence>
<dbReference type="InterPro" id="IPR036052">
    <property type="entry name" value="TrpB-like_PALP_sf"/>
</dbReference>
<dbReference type="EC" id="4.2.3.1" evidence="4"/>
<evidence type="ECO:0000256" key="3">
    <source>
        <dbReference type="ARBA" id="ARBA00005517"/>
    </source>
</evidence>